<dbReference type="Proteomes" id="UP000664940">
    <property type="component" value="Unassembled WGS sequence"/>
</dbReference>
<reference evidence="1 2" key="1">
    <citation type="journal article" date="2020" name="Nature">
        <title>Six reference-quality genomes reveal evolution of bat adaptations.</title>
        <authorList>
            <person name="Jebb D."/>
            <person name="Huang Z."/>
            <person name="Pippel M."/>
            <person name="Hughes G.M."/>
            <person name="Lavrichenko K."/>
            <person name="Devanna P."/>
            <person name="Winkler S."/>
            <person name="Jermiin L.S."/>
            <person name="Skirmuntt E.C."/>
            <person name="Katzourakis A."/>
            <person name="Burkitt-Gray L."/>
            <person name="Ray D.A."/>
            <person name="Sullivan K.A.M."/>
            <person name="Roscito J.G."/>
            <person name="Kirilenko B.M."/>
            <person name="Davalos L.M."/>
            <person name="Corthals A.P."/>
            <person name="Power M.L."/>
            <person name="Jones G."/>
            <person name="Ransome R.D."/>
            <person name="Dechmann D.K.N."/>
            <person name="Locatelli A.G."/>
            <person name="Puechmaille S.J."/>
            <person name="Fedrigo O."/>
            <person name="Jarvis E.D."/>
            <person name="Hiller M."/>
            <person name="Vernes S.C."/>
            <person name="Myers E.W."/>
            <person name="Teeling E.C."/>
        </authorList>
    </citation>
    <scope>NUCLEOTIDE SEQUENCE [LARGE SCALE GENOMIC DNA]</scope>
    <source>
        <strain evidence="1">Bat1K_MPI-CBG_1</strain>
    </source>
</reference>
<dbReference type="AlphaFoldDB" id="A0A834AX90"/>
<organism evidence="1 2">
    <name type="scientific">Phyllostomus discolor</name>
    <name type="common">pale spear-nosed bat</name>
    <dbReference type="NCBI Taxonomy" id="89673"/>
    <lineage>
        <taxon>Eukaryota</taxon>
        <taxon>Metazoa</taxon>
        <taxon>Chordata</taxon>
        <taxon>Craniata</taxon>
        <taxon>Vertebrata</taxon>
        <taxon>Euteleostomi</taxon>
        <taxon>Mammalia</taxon>
        <taxon>Eutheria</taxon>
        <taxon>Laurasiatheria</taxon>
        <taxon>Chiroptera</taxon>
        <taxon>Yangochiroptera</taxon>
        <taxon>Phyllostomidae</taxon>
        <taxon>Phyllostominae</taxon>
        <taxon>Phyllostomus</taxon>
    </lineage>
</organism>
<evidence type="ECO:0000313" key="1">
    <source>
        <dbReference type="EMBL" id="KAF6119378.1"/>
    </source>
</evidence>
<keyword evidence="1" id="KW-0416">Keratin</keyword>
<proteinExistence type="predicted"/>
<accession>A0A834AX90</accession>
<comment type="caution">
    <text evidence="1">The sequence shown here is derived from an EMBL/GenBank/DDBJ whole genome shotgun (WGS) entry which is preliminary data.</text>
</comment>
<sequence>MSGEYPNSVSISVISNTGAGAGGAGFSVGFGASSSYSYKPAADLKTKGSCGSEFKDPLTKSSGSCCATKKKASR</sequence>
<name>A0A834AX90_9CHIR</name>
<gene>
    <name evidence="1" type="ORF">HJG60_007444</name>
</gene>
<protein>
    <submittedName>
        <fullName evidence="1">Keratin 72</fullName>
    </submittedName>
</protein>
<evidence type="ECO:0000313" key="2">
    <source>
        <dbReference type="Proteomes" id="UP000664940"/>
    </source>
</evidence>
<dbReference type="GO" id="GO:0005882">
    <property type="term" value="C:intermediate filament"/>
    <property type="evidence" value="ECO:0007669"/>
    <property type="project" value="UniProtKB-KW"/>
</dbReference>
<dbReference type="EMBL" id="JABVXQ010000003">
    <property type="protein sequence ID" value="KAF6119378.1"/>
    <property type="molecule type" value="Genomic_DNA"/>
</dbReference>